<feature type="domain" description="ABC transporter" evidence="19">
    <location>
        <begin position="1465"/>
        <end position="1699"/>
    </location>
</feature>
<comment type="caution">
    <text evidence="21">The sequence shown here is derived from an EMBL/GenBank/DDBJ whole genome shotgun (WGS) entry which is preliminary data.</text>
</comment>
<dbReference type="FunFam" id="3.40.50.300:FF:000997">
    <property type="entry name" value="Multidrug resistance-associated protein 1"/>
    <property type="match status" value="1"/>
</dbReference>
<keyword evidence="5 18" id="KW-0812">Transmembrane</keyword>
<evidence type="ECO:0000259" key="19">
    <source>
        <dbReference type="PROSITE" id="PS50893"/>
    </source>
</evidence>
<evidence type="ECO:0000256" key="14">
    <source>
        <dbReference type="ARBA" id="ARBA00047523"/>
    </source>
</evidence>
<dbReference type="GO" id="GO:0016324">
    <property type="term" value="C:apical plasma membrane"/>
    <property type="evidence" value="ECO:0007669"/>
    <property type="project" value="TreeGrafter"/>
</dbReference>
<evidence type="ECO:0008006" key="23">
    <source>
        <dbReference type="Google" id="ProtNLM"/>
    </source>
</evidence>
<feature type="domain" description="ABC transmembrane type-1" evidence="20">
    <location>
        <begin position="377"/>
        <end position="657"/>
    </location>
</feature>
<feature type="transmembrane region" description="Helical" evidence="18">
    <location>
        <begin position="640"/>
        <end position="660"/>
    </location>
</feature>
<feature type="transmembrane region" description="Helical" evidence="18">
    <location>
        <begin position="1137"/>
        <end position="1158"/>
    </location>
</feature>
<dbReference type="InterPro" id="IPR027417">
    <property type="entry name" value="P-loop_NTPase"/>
</dbReference>
<dbReference type="Pfam" id="PF00005">
    <property type="entry name" value="ABC_tran"/>
    <property type="match status" value="3"/>
</dbReference>
<evidence type="ECO:0000256" key="2">
    <source>
        <dbReference type="ARBA" id="ARBA00009726"/>
    </source>
</evidence>
<feature type="region of interest" description="Disordered" evidence="17">
    <location>
        <begin position="1080"/>
        <end position="1112"/>
    </location>
</feature>
<dbReference type="InterPro" id="IPR050173">
    <property type="entry name" value="ABC_transporter_C-like"/>
</dbReference>
<evidence type="ECO:0000256" key="7">
    <source>
        <dbReference type="ARBA" id="ARBA00022741"/>
    </source>
</evidence>
<feature type="transmembrane region" description="Helical" evidence="18">
    <location>
        <begin position="1269"/>
        <end position="1302"/>
    </location>
</feature>
<feature type="compositionally biased region" description="Basic residues" evidence="17">
    <location>
        <begin position="1081"/>
        <end position="1103"/>
    </location>
</feature>
<feature type="transmembrane region" description="Helical" evidence="18">
    <location>
        <begin position="166"/>
        <end position="187"/>
    </location>
</feature>
<dbReference type="Pfam" id="PF00664">
    <property type="entry name" value="ABC_membrane"/>
    <property type="match status" value="2"/>
</dbReference>
<evidence type="ECO:0000256" key="12">
    <source>
        <dbReference type="ARBA" id="ARBA00023136"/>
    </source>
</evidence>
<feature type="transmembrane region" description="Helical" evidence="18">
    <location>
        <begin position="515"/>
        <end position="534"/>
    </location>
</feature>
<comment type="catalytic activity">
    <reaction evidence="15">
        <text>17beta-estradiol 17-O-(beta-D-glucuronate)(in) + ATP + H2O = 17beta-estradiol 17-O-(beta-D-glucuronate)(out) + ADP + phosphate + H(+)</text>
        <dbReference type="Rhea" id="RHEA:60128"/>
        <dbReference type="ChEBI" id="CHEBI:15377"/>
        <dbReference type="ChEBI" id="CHEBI:15378"/>
        <dbReference type="ChEBI" id="CHEBI:30616"/>
        <dbReference type="ChEBI" id="CHEBI:43474"/>
        <dbReference type="ChEBI" id="CHEBI:82961"/>
        <dbReference type="ChEBI" id="CHEBI:456216"/>
    </reaction>
    <physiologicalReaction direction="left-to-right" evidence="15">
        <dbReference type="Rhea" id="RHEA:60129"/>
    </physiologicalReaction>
</comment>
<dbReference type="InterPro" id="IPR011527">
    <property type="entry name" value="ABC1_TM_dom"/>
</dbReference>
<feature type="coiled-coil region" evidence="16">
    <location>
        <begin position="285"/>
        <end position="312"/>
    </location>
</feature>
<evidence type="ECO:0000256" key="3">
    <source>
        <dbReference type="ARBA" id="ARBA00022448"/>
    </source>
</evidence>
<evidence type="ECO:0000256" key="6">
    <source>
        <dbReference type="ARBA" id="ARBA00022737"/>
    </source>
</evidence>
<keyword evidence="3" id="KW-0813">Transport</keyword>
<organism evidence="21 22">
    <name type="scientific">Hemibagrus guttatus</name>
    <dbReference type="NCBI Taxonomy" id="175788"/>
    <lineage>
        <taxon>Eukaryota</taxon>
        <taxon>Metazoa</taxon>
        <taxon>Chordata</taxon>
        <taxon>Craniata</taxon>
        <taxon>Vertebrata</taxon>
        <taxon>Euteleostomi</taxon>
        <taxon>Actinopterygii</taxon>
        <taxon>Neopterygii</taxon>
        <taxon>Teleostei</taxon>
        <taxon>Ostariophysi</taxon>
        <taxon>Siluriformes</taxon>
        <taxon>Bagridae</taxon>
        <taxon>Hemibagrus</taxon>
    </lineage>
</organism>
<evidence type="ECO:0000256" key="15">
    <source>
        <dbReference type="ARBA" id="ARBA00047576"/>
    </source>
</evidence>
<gene>
    <name evidence="21" type="ORF">QTP70_019655</name>
</gene>
<evidence type="ECO:0000256" key="9">
    <source>
        <dbReference type="ARBA" id="ARBA00022967"/>
    </source>
</evidence>
<feature type="transmembrane region" description="Helical" evidence="18">
    <location>
        <begin position="591"/>
        <end position="620"/>
    </location>
</feature>
<keyword evidence="7" id="KW-0547">Nucleotide-binding</keyword>
<dbReference type="Pfam" id="PF24357">
    <property type="entry name" value="TMD0_ABC"/>
    <property type="match status" value="1"/>
</dbReference>
<dbReference type="FunFam" id="1.20.1560.10:FF:000007">
    <property type="entry name" value="ATP-binding cassette subfamily C member 1"/>
    <property type="match status" value="1"/>
</dbReference>
<dbReference type="FunFam" id="3.40.50.300:FF:000074">
    <property type="entry name" value="Multidrug resistance-associated protein 5 isoform 1"/>
    <property type="match status" value="1"/>
</dbReference>
<dbReference type="PROSITE" id="PS50929">
    <property type="entry name" value="ABC_TM1F"/>
    <property type="match status" value="2"/>
</dbReference>
<keyword evidence="11" id="KW-0445">Lipid transport</keyword>
<feature type="domain" description="ABC transmembrane type-1" evidence="20">
    <location>
        <begin position="1147"/>
        <end position="1429"/>
    </location>
</feature>
<reference evidence="21" key="1">
    <citation type="submission" date="2023-06" db="EMBL/GenBank/DDBJ databases">
        <title>Male Hemibagrus guttatus genome.</title>
        <authorList>
            <person name="Bian C."/>
        </authorList>
    </citation>
    <scope>NUCLEOTIDE SEQUENCE</scope>
    <source>
        <strain evidence="21">Male_cb2023</strain>
        <tissue evidence="21">Muscle</tissue>
    </source>
</reference>
<dbReference type="GO" id="GO:0006869">
    <property type="term" value="P:lipid transport"/>
    <property type="evidence" value="ECO:0007669"/>
    <property type="project" value="UniProtKB-KW"/>
</dbReference>
<comment type="catalytic activity">
    <reaction evidence="13">
        <text>ATP + H2O + xenobioticSide 1 = ADP + phosphate + xenobioticSide 2.</text>
        <dbReference type="EC" id="7.6.2.2"/>
    </reaction>
</comment>
<evidence type="ECO:0000256" key="13">
    <source>
        <dbReference type="ARBA" id="ARBA00034018"/>
    </source>
</evidence>
<evidence type="ECO:0000256" key="8">
    <source>
        <dbReference type="ARBA" id="ARBA00022840"/>
    </source>
</evidence>
<keyword evidence="6" id="KW-0677">Repeat</keyword>
<dbReference type="InterPro" id="IPR003593">
    <property type="entry name" value="AAA+_ATPase"/>
</dbReference>
<feature type="domain" description="ABC transporter" evidence="19">
    <location>
        <begin position="689"/>
        <end position="1029"/>
    </location>
</feature>
<dbReference type="PROSITE" id="PS00211">
    <property type="entry name" value="ABC_TRANSPORTER_1"/>
    <property type="match status" value="2"/>
</dbReference>
<dbReference type="SUPFAM" id="SSF52540">
    <property type="entry name" value="P-loop containing nucleoside triphosphate hydrolases"/>
    <property type="match status" value="2"/>
</dbReference>
<comment type="subcellular location">
    <subcellularLocation>
        <location evidence="1">Cell membrane</location>
        <topology evidence="1">Multi-pass membrane protein</topology>
    </subcellularLocation>
</comment>
<keyword evidence="9" id="KW-1278">Translocase</keyword>
<dbReference type="GO" id="GO:0016887">
    <property type="term" value="F:ATP hydrolysis activity"/>
    <property type="evidence" value="ECO:0007669"/>
    <property type="project" value="InterPro"/>
</dbReference>
<evidence type="ECO:0000256" key="4">
    <source>
        <dbReference type="ARBA" id="ARBA00022475"/>
    </source>
</evidence>
<feature type="transmembrane region" description="Helical" evidence="18">
    <location>
        <begin position="102"/>
        <end position="120"/>
    </location>
</feature>
<keyword evidence="8" id="KW-0067">ATP-binding</keyword>
<dbReference type="InterPro" id="IPR036640">
    <property type="entry name" value="ABC1_TM_sf"/>
</dbReference>
<comment type="catalytic activity">
    <reaction evidence="14">
        <text>leukotriene C4(in) + ATP + H2O = leukotriene C4(out) + ADP + phosphate + H(+)</text>
        <dbReference type="Rhea" id="RHEA:38963"/>
        <dbReference type="ChEBI" id="CHEBI:15377"/>
        <dbReference type="ChEBI" id="CHEBI:15378"/>
        <dbReference type="ChEBI" id="CHEBI:30616"/>
        <dbReference type="ChEBI" id="CHEBI:43474"/>
        <dbReference type="ChEBI" id="CHEBI:57973"/>
        <dbReference type="ChEBI" id="CHEBI:456216"/>
    </reaction>
    <physiologicalReaction direction="left-to-right" evidence="14">
        <dbReference type="Rhea" id="RHEA:38964"/>
    </physiologicalReaction>
</comment>
<sequence length="1710" mass="191554">MSAALDGYCGSTFWLLHSVFWLYLRSSHFHIFFTCIYTVLPHQNDSFLNRTDPDLPVCVERTVLVWVPLGFLWLCAPLHLARLFKKKAPKTPFSKQYICKQVVAGLLFLTAVAGLAVTLAEDYRLLNGSSAEKNPAVLYVNPVLFGVSWVLVMLMQEAVRRKERAVDSASLFLFWLLLVICDIFPFQTILRDVLKQENIADLPRFCLFYIAYLLELVALVLSAIADVSPEVKQQAKKNPEASATFLSRITFNWFNWMVISGYKTPLVQEDMWELNEKASTSYISQRFEEIMKEELRKARQRLQKKQSKKKKSTPKIDREQNDLAKGVSQDILVMEERGEESEKKKKKKKEKDNVSDYPDSWLVPTILKTFKWVLLESAVFKLLQDLFSFVSPQLLKVMISFTQDKSIYVWWGYIYAILLLIVAILQSLFLQQYFQRCFSLGMQVRTAIMAVVYKKSLVMSNSARKESTVGETVNLMSADAQRFNDITNFIHLLWSCPLQICLSIAFLWIELGPSVLAGLLVMLLMVPINGLLATKSRTFQMENMKYKDKRMKMMTEILNGIKILKLYAWEPSFQAQVHDVREKELKVMRKFAYLSSVSTFIFSCAPALVSLATFAVFVSVSPDNILDAQKAFTSISLFNILRFPLAMLPMMISSIVQTTVSKKRLEKFLGGEDLDTMAVQHTDSKDTAVSINNGTFTWGIDSEPVLQNVSLDIKPGRLVAVVGAVGSGKSSLISALLGEMHNLSGSVHIKLPWGRCPTCCQRRRVSAAPCSRPPAPWGVPDPSETDIVAPEPSFFGGRRSVRVLDGGRRSKLLLGGGRRSVLRLGCGRHSALRLGCGRHSALRLGCGPRSAPPLGCGRRVGPFGLAGSVAYVPQQAWIQNATLKDNILFGSDVDEQKFQTVVKACALQPDLDLLPGGAQTEIGEKGINLSGGQKQRVSLARAAYSSADVFLLDDPLSAVDAHVGKHLFEKVIGPSGLLKNKTRILITHGINFLPHVDEIVVLVDGVVSEVGSYNSLRDSKGAFSEFLDTYAKEDNKSNAQKDSASDIEEVDIIPESHDPQPDSPAEDIVSVMLKRENSLRHSQRHAMRNGSIKVRRNSSARTKKTVEESKKGQRLIEKETMETGQVKLSVYLQYLRSLGWGYATTFILVYFIQNLAFIGQNLWLSAWTNDATEYPNGSSYPAHIRDMRIGVFGALGLAQGFFVFIGTLLLADGAIRASRILHSRLLNNILKAPMLFFDTTPSGRVVNRFAKDILTVDEMIPVSFRSWILCLFGVLGTLFVICLATPLFTAVILPLAVVYYLVQRFYVATSRQLRRLDSVSRSPIYSHFGETVAGLSVIRAYRHQKRFLEYNKVTIDNNLKSIYPWIVSNRWLAIRLESLGNLVVFFSALFAVISRDSLDSGLVGLSISYALNVTQTLNWLVRMTSELETNIVAVERVSEYTKINNEAPWITDKCPPKDWPTLGKIRFEDYKVRYRPELELVLHGITCNIEDTEKIGIVGRTGAGKSSLTNCLFRIMEAAEGRIVIDSVDISTLGLHTLRSRLTIIPQDPVLFSGTLRMNLDPFETFSDDDIWKVLELSHLKDYVVTLPAGLQHEVAEGGENLSVGQRQLLCLARALLRKSKILILDEATAAVDLETDELIQSTITREFSQCTVLTIAHRIHTILNSTRVMVLDAGKIVEFDSPSVLFEKKGHFYALAKEAGISSMQYSVL</sequence>
<dbReference type="InterPro" id="IPR056227">
    <property type="entry name" value="TMD0_ABC"/>
</dbReference>
<feature type="transmembrane region" description="Helical" evidence="18">
    <location>
        <begin position="1189"/>
        <end position="1211"/>
    </location>
</feature>
<keyword evidence="4" id="KW-1003">Cell membrane</keyword>
<name>A0AAE0PSI8_9TELE</name>
<dbReference type="CDD" id="cd03244">
    <property type="entry name" value="ABCC_MRP_domain2"/>
    <property type="match status" value="1"/>
</dbReference>
<keyword evidence="16" id="KW-0175">Coiled coil</keyword>
<feature type="transmembrane region" description="Helical" evidence="18">
    <location>
        <begin position="136"/>
        <end position="154"/>
    </location>
</feature>
<dbReference type="SMART" id="SM00382">
    <property type="entry name" value="AAA"/>
    <property type="match status" value="2"/>
</dbReference>
<dbReference type="FunFam" id="1.20.1560.10:FF:000001">
    <property type="entry name" value="ATP-binding cassette subfamily C member 1"/>
    <property type="match status" value="1"/>
</dbReference>
<feature type="transmembrane region" description="Helical" evidence="18">
    <location>
        <begin position="63"/>
        <end position="81"/>
    </location>
</feature>
<dbReference type="InterPro" id="IPR003439">
    <property type="entry name" value="ABC_transporter-like_ATP-bd"/>
</dbReference>
<dbReference type="PROSITE" id="PS50893">
    <property type="entry name" value="ABC_TRANSPORTER_2"/>
    <property type="match status" value="2"/>
</dbReference>
<evidence type="ECO:0000313" key="22">
    <source>
        <dbReference type="Proteomes" id="UP001274896"/>
    </source>
</evidence>
<dbReference type="EMBL" id="JAUCMX010000029">
    <property type="protein sequence ID" value="KAK3507418.1"/>
    <property type="molecule type" value="Genomic_DNA"/>
</dbReference>
<evidence type="ECO:0000259" key="20">
    <source>
        <dbReference type="PROSITE" id="PS50929"/>
    </source>
</evidence>
<dbReference type="CDD" id="cd18595">
    <property type="entry name" value="ABC_6TM_MRP1_2_3_6_D1_like"/>
    <property type="match status" value="1"/>
</dbReference>
<evidence type="ECO:0000256" key="11">
    <source>
        <dbReference type="ARBA" id="ARBA00023055"/>
    </source>
</evidence>
<keyword evidence="12 18" id="KW-0472">Membrane</keyword>
<keyword evidence="10 18" id="KW-1133">Transmembrane helix</keyword>
<dbReference type="Gene3D" id="1.20.1560.10">
    <property type="entry name" value="ABC transporter type 1, transmembrane domain"/>
    <property type="match status" value="2"/>
</dbReference>
<feature type="transmembrane region" description="Helical" evidence="18">
    <location>
        <begin position="410"/>
        <end position="430"/>
    </location>
</feature>
<evidence type="ECO:0000256" key="17">
    <source>
        <dbReference type="SAM" id="MobiDB-lite"/>
    </source>
</evidence>
<evidence type="ECO:0000256" key="16">
    <source>
        <dbReference type="SAM" id="Coils"/>
    </source>
</evidence>
<evidence type="ECO:0000256" key="5">
    <source>
        <dbReference type="ARBA" id="ARBA00022692"/>
    </source>
</evidence>
<keyword evidence="22" id="KW-1185">Reference proteome</keyword>
<dbReference type="CDD" id="cd18603">
    <property type="entry name" value="ABC_6TM_MRP1_2_3_6_D2_like"/>
    <property type="match status" value="1"/>
</dbReference>
<comment type="similarity">
    <text evidence="2">Belongs to the ABC transporter superfamily. ABCC family. Conjugate transporter (TC 3.A.1.208) subfamily.</text>
</comment>
<proteinExistence type="inferred from homology"/>
<evidence type="ECO:0000256" key="1">
    <source>
        <dbReference type="ARBA" id="ARBA00004651"/>
    </source>
</evidence>
<dbReference type="InterPro" id="IPR017871">
    <property type="entry name" value="ABC_transporter-like_CS"/>
</dbReference>
<evidence type="ECO:0000313" key="21">
    <source>
        <dbReference type="EMBL" id="KAK3507418.1"/>
    </source>
</evidence>
<accession>A0AAE0PSI8</accession>
<evidence type="ECO:0000256" key="10">
    <source>
        <dbReference type="ARBA" id="ARBA00022989"/>
    </source>
</evidence>
<dbReference type="Gene3D" id="3.40.50.300">
    <property type="entry name" value="P-loop containing nucleotide triphosphate hydrolases"/>
    <property type="match status" value="2"/>
</dbReference>
<dbReference type="Proteomes" id="UP001274896">
    <property type="component" value="Unassembled WGS sequence"/>
</dbReference>
<dbReference type="GO" id="GO:0005524">
    <property type="term" value="F:ATP binding"/>
    <property type="evidence" value="ECO:0007669"/>
    <property type="project" value="UniProtKB-KW"/>
</dbReference>
<dbReference type="CDD" id="cd03250">
    <property type="entry name" value="ABCC_MRP_domain1"/>
    <property type="match status" value="1"/>
</dbReference>
<dbReference type="PANTHER" id="PTHR24223:SF176">
    <property type="entry name" value="ATP-BINDING CASSETTE SUB-FAMILY C MEMBER 2"/>
    <property type="match status" value="1"/>
</dbReference>
<dbReference type="SUPFAM" id="SSF90123">
    <property type="entry name" value="ABC transporter transmembrane region"/>
    <property type="match status" value="2"/>
</dbReference>
<feature type="transmembrane region" description="Helical" evidence="18">
    <location>
        <begin position="207"/>
        <end position="227"/>
    </location>
</feature>
<dbReference type="PANTHER" id="PTHR24223">
    <property type="entry name" value="ATP-BINDING CASSETTE SUB-FAMILY C"/>
    <property type="match status" value="1"/>
</dbReference>
<protein>
    <recommendedName>
        <fullName evidence="23">Canalicular multispecific organic anion transporter 1</fullName>
    </recommendedName>
</protein>
<evidence type="ECO:0000256" key="18">
    <source>
        <dbReference type="SAM" id="Phobius"/>
    </source>
</evidence>
<dbReference type="GO" id="GO:0008559">
    <property type="term" value="F:ABC-type xenobiotic transporter activity"/>
    <property type="evidence" value="ECO:0007669"/>
    <property type="project" value="UniProtKB-EC"/>
</dbReference>